<sequence>MSYSETFEAAFADPKNTAITSPDADVNAIIRNNYTVDEPFTYTKSLLWDMEVNKALGPDKYIRHVVRPGSLKVVDHTKDGSLEFFLRITDQRIWKDPDHD</sequence>
<proteinExistence type="predicted"/>
<dbReference type="AlphaFoldDB" id="A0A9W8WAP5"/>
<keyword evidence="2" id="KW-1185">Reference proteome</keyword>
<dbReference type="OrthoDB" id="5395715at2759"/>
<evidence type="ECO:0000313" key="2">
    <source>
        <dbReference type="Proteomes" id="UP001140502"/>
    </source>
</evidence>
<dbReference type="EMBL" id="JAPEUR010000149">
    <property type="protein sequence ID" value="KAJ4318022.1"/>
    <property type="molecule type" value="Genomic_DNA"/>
</dbReference>
<evidence type="ECO:0000313" key="1">
    <source>
        <dbReference type="EMBL" id="KAJ4318022.1"/>
    </source>
</evidence>
<reference evidence="1" key="1">
    <citation type="submission" date="2022-10" db="EMBL/GenBank/DDBJ databases">
        <title>Tapping the CABI collections for fungal endophytes: first genome assemblies for Collariella, Neodidymelliopsis, Ascochyta clinopodiicola, Didymella pomorum, Didymosphaeria variabile, Neocosmospora piperis and Neocucurbitaria cava.</title>
        <authorList>
            <person name="Hill R."/>
        </authorList>
    </citation>
    <scope>NUCLEOTIDE SEQUENCE</scope>
    <source>
        <strain evidence="1">IMI 366586</strain>
    </source>
</reference>
<accession>A0A9W8WAP5</accession>
<gene>
    <name evidence="1" type="ORF">N0V84_007076</name>
</gene>
<dbReference type="Proteomes" id="UP001140502">
    <property type="component" value="Unassembled WGS sequence"/>
</dbReference>
<organism evidence="1 2">
    <name type="scientific">Fusarium piperis</name>
    <dbReference type="NCBI Taxonomy" id="1435070"/>
    <lineage>
        <taxon>Eukaryota</taxon>
        <taxon>Fungi</taxon>
        <taxon>Dikarya</taxon>
        <taxon>Ascomycota</taxon>
        <taxon>Pezizomycotina</taxon>
        <taxon>Sordariomycetes</taxon>
        <taxon>Hypocreomycetidae</taxon>
        <taxon>Hypocreales</taxon>
        <taxon>Nectriaceae</taxon>
        <taxon>Fusarium</taxon>
        <taxon>Fusarium solani species complex</taxon>
    </lineage>
</organism>
<protein>
    <submittedName>
        <fullName evidence="1">Uncharacterized protein</fullName>
    </submittedName>
</protein>
<name>A0A9W8WAP5_9HYPO</name>
<comment type="caution">
    <text evidence="1">The sequence shown here is derived from an EMBL/GenBank/DDBJ whole genome shotgun (WGS) entry which is preliminary data.</text>
</comment>